<dbReference type="InterPro" id="IPR016098">
    <property type="entry name" value="CAP/MinC_C"/>
</dbReference>
<dbReference type="SUPFAM" id="SSF69340">
    <property type="entry name" value="C-terminal domain of adenylylcyclase associated protein"/>
    <property type="match status" value="1"/>
</dbReference>
<dbReference type="Gene3D" id="2.160.20.70">
    <property type="match status" value="1"/>
</dbReference>
<sequence length="266" mass="30434">MSSQNGNESSVTVIENMQERLVEAALFAKEKIREKGIEDLRPAIEIKNESDCSIIIQNSVDEQNGEEYFFIYRNSSPLIGLPKNKYRRIYFCNLKNCRIFVKCKLAWVMFKNCVDCNISLKSGIIGMAEFFKCTNTNINIKIPAENNPPRFITRIEECKDFNIYQNNDALVYIVKLSVNVFGTITDPLTNERQSNYNLGKLVWNTQEQNLFCLSRVEGFAMVPIQYALNDLSHHIMTKTLEESDVVDGLSVDFGSTPPISLQKNEI</sequence>
<dbReference type="EMBL" id="MK500334">
    <property type="protein sequence ID" value="QBK86275.1"/>
    <property type="molecule type" value="Genomic_DNA"/>
</dbReference>
<evidence type="ECO:0000313" key="1">
    <source>
        <dbReference type="EMBL" id="QBK86275.1"/>
    </source>
</evidence>
<organism evidence="1">
    <name type="scientific">Marseillevirus LCMAC102</name>
    <dbReference type="NCBI Taxonomy" id="2506603"/>
    <lineage>
        <taxon>Viruses</taxon>
        <taxon>Varidnaviria</taxon>
        <taxon>Bamfordvirae</taxon>
        <taxon>Nucleocytoviricota</taxon>
        <taxon>Megaviricetes</taxon>
        <taxon>Pimascovirales</taxon>
        <taxon>Pimascovirales incertae sedis</taxon>
        <taxon>Marseilleviridae</taxon>
    </lineage>
</organism>
<protein>
    <submittedName>
        <fullName evidence="1">Uncharacterized protein</fullName>
    </submittedName>
</protein>
<gene>
    <name evidence="1" type="ORF">LCMAC102_00700</name>
</gene>
<accession>A0A481YU32</accession>
<reference evidence="1" key="1">
    <citation type="journal article" date="2019" name="MBio">
        <title>Virus Genomes from Deep Sea Sediments Expand the Ocean Megavirome and Support Independent Origins of Viral Gigantism.</title>
        <authorList>
            <person name="Backstrom D."/>
            <person name="Yutin N."/>
            <person name="Jorgensen S.L."/>
            <person name="Dharamshi J."/>
            <person name="Homa F."/>
            <person name="Zaremba-Niedwiedzka K."/>
            <person name="Spang A."/>
            <person name="Wolf Y.I."/>
            <person name="Koonin E.V."/>
            <person name="Ettema T.J."/>
        </authorList>
    </citation>
    <scope>NUCLEOTIDE SEQUENCE</scope>
</reference>
<proteinExistence type="predicted"/>
<name>A0A481YU32_9VIRU</name>
<dbReference type="InterPro" id="IPR036223">
    <property type="entry name" value="CAP_C_sf"/>
</dbReference>